<keyword evidence="3" id="KW-1185">Reference proteome</keyword>
<reference evidence="3" key="1">
    <citation type="journal article" date="2019" name="Int. J. Syst. Evol. Microbiol.">
        <title>The Global Catalogue of Microorganisms (GCM) 10K type strain sequencing project: providing services to taxonomists for standard genome sequencing and annotation.</title>
        <authorList>
            <consortium name="The Broad Institute Genomics Platform"/>
            <consortium name="The Broad Institute Genome Sequencing Center for Infectious Disease"/>
            <person name="Wu L."/>
            <person name="Ma J."/>
        </authorList>
    </citation>
    <scope>NUCLEOTIDE SEQUENCE [LARGE SCALE GENOMIC DNA]</scope>
    <source>
        <strain evidence="3">KACC 11904</strain>
    </source>
</reference>
<evidence type="ECO:0000313" key="3">
    <source>
        <dbReference type="Proteomes" id="UP001596044"/>
    </source>
</evidence>
<dbReference type="RefSeq" id="WP_270884038.1">
    <property type="nucleotide sequence ID" value="NZ_JAQFVF010000061.1"/>
</dbReference>
<comment type="caution">
    <text evidence="2">The sequence shown here is derived from an EMBL/GenBank/DDBJ whole genome shotgun (WGS) entry which is preliminary data.</text>
</comment>
<feature type="domain" description="Cthe-2314-like HEPN" evidence="1">
    <location>
        <begin position="53"/>
        <end position="230"/>
    </location>
</feature>
<evidence type="ECO:0000313" key="2">
    <source>
        <dbReference type="EMBL" id="MFC5447616.1"/>
    </source>
</evidence>
<organism evidence="2 3">
    <name type="scientific">Paenibacillus aestuarii</name>
    <dbReference type="NCBI Taxonomy" id="516965"/>
    <lineage>
        <taxon>Bacteria</taxon>
        <taxon>Bacillati</taxon>
        <taxon>Bacillota</taxon>
        <taxon>Bacilli</taxon>
        <taxon>Bacillales</taxon>
        <taxon>Paenibacillaceae</taxon>
        <taxon>Paenibacillus</taxon>
    </lineage>
</organism>
<protein>
    <submittedName>
        <fullName evidence="2">Cthe_2314 family HEPN domain-containing protein</fullName>
    </submittedName>
</protein>
<dbReference type="Pfam" id="PF18730">
    <property type="entry name" value="HEPN_Cthe2314"/>
    <property type="match status" value="1"/>
</dbReference>
<accession>A0ABW0K4U9</accession>
<dbReference type="EMBL" id="JBHSMJ010000008">
    <property type="protein sequence ID" value="MFC5447616.1"/>
    <property type="molecule type" value="Genomic_DNA"/>
</dbReference>
<sequence length="237" mass="28113">MLRILFNEPKRIDSGLLLEAIQAVKGYMQSLQKAAQERSDTKAHKRHHRYKIWSQGFIDALDELEGSKYCCERFAQRISKVTVDAMNPEEQDDYHRFVYFYKNAFIRLFSILDKLGTFLNDLFEVKTEKVKTRFSYFTVLRRMHEHHIHGPLENQLYNLKLDYKPALERLRNQRNMEMHYINADMFDDLTQQEPKLAEPLHVENVKANIADLQQGFDMVCRTLIIAFSYITSLQAKE</sequence>
<dbReference type="InterPro" id="IPR041394">
    <property type="entry name" value="HEPN_Cthe2314"/>
</dbReference>
<evidence type="ECO:0000259" key="1">
    <source>
        <dbReference type="Pfam" id="PF18730"/>
    </source>
</evidence>
<dbReference type="Proteomes" id="UP001596044">
    <property type="component" value="Unassembled WGS sequence"/>
</dbReference>
<name>A0ABW0K4U9_9BACL</name>
<proteinExistence type="predicted"/>
<gene>
    <name evidence="2" type="ORF">ACFPOG_05060</name>
</gene>